<accession>F6H4R8</accession>
<keyword evidence="2" id="KW-1185">Reference proteome</keyword>
<reference evidence="2" key="1">
    <citation type="journal article" date="2007" name="Nature">
        <title>The grapevine genome sequence suggests ancestral hexaploidization in major angiosperm phyla.</title>
        <authorList>
            <consortium name="The French-Italian Public Consortium for Grapevine Genome Characterization."/>
            <person name="Jaillon O."/>
            <person name="Aury J.-M."/>
            <person name="Noel B."/>
            <person name="Policriti A."/>
            <person name="Clepet C."/>
            <person name="Casagrande A."/>
            <person name="Choisne N."/>
            <person name="Aubourg S."/>
            <person name="Vitulo N."/>
            <person name="Jubin C."/>
            <person name="Vezzi A."/>
            <person name="Legeai F."/>
            <person name="Hugueney P."/>
            <person name="Dasilva C."/>
            <person name="Horner D."/>
            <person name="Mica E."/>
            <person name="Jublot D."/>
            <person name="Poulain J."/>
            <person name="Bruyere C."/>
            <person name="Billault A."/>
            <person name="Segurens B."/>
            <person name="Gouyvenoux M."/>
            <person name="Ugarte E."/>
            <person name="Cattonaro F."/>
            <person name="Anthouard V."/>
            <person name="Vico V."/>
            <person name="Del Fabbro C."/>
            <person name="Alaux M."/>
            <person name="Di Gaspero G."/>
            <person name="Dumas V."/>
            <person name="Felice N."/>
            <person name="Paillard S."/>
            <person name="Juman I."/>
            <person name="Moroldo M."/>
            <person name="Scalabrin S."/>
            <person name="Canaguier A."/>
            <person name="Le Clainche I."/>
            <person name="Malacrida G."/>
            <person name="Durand E."/>
            <person name="Pesole G."/>
            <person name="Laucou V."/>
            <person name="Chatelet P."/>
            <person name="Merdinoglu D."/>
            <person name="Delledonne M."/>
            <person name="Pezzotti M."/>
            <person name="Lecharny A."/>
            <person name="Scarpelli C."/>
            <person name="Artiguenave F."/>
            <person name="Pe M.E."/>
            <person name="Valle G."/>
            <person name="Morgante M."/>
            <person name="Caboche M."/>
            <person name="Adam-Blondon A.-F."/>
            <person name="Weissenbach J."/>
            <person name="Quetier F."/>
            <person name="Wincker P."/>
        </authorList>
    </citation>
    <scope>NUCLEOTIDE SEQUENCE [LARGE SCALE GENOMIC DNA]</scope>
    <source>
        <strain evidence="2">cv. Pinot noir / PN40024</strain>
    </source>
</reference>
<protein>
    <submittedName>
        <fullName evidence="1">Uncharacterized protein</fullName>
    </submittedName>
</protein>
<name>F6H4R8_VITVI</name>
<evidence type="ECO:0000313" key="2">
    <source>
        <dbReference type="Proteomes" id="UP000009183"/>
    </source>
</evidence>
<dbReference type="PaxDb" id="29760-VIT_19s0027g01320.t01"/>
<proteinExistence type="predicted"/>
<gene>
    <name evidence="1" type="ordered locus">VIT_19s0027g01320</name>
</gene>
<dbReference type="AlphaFoldDB" id="F6H4R8"/>
<organism evidence="1 2">
    <name type="scientific">Vitis vinifera</name>
    <name type="common">Grape</name>
    <dbReference type="NCBI Taxonomy" id="29760"/>
    <lineage>
        <taxon>Eukaryota</taxon>
        <taxon>Viridiplantae</taxon>
        <taxon>Streptophyta</taxon>
        <taxon>Embryophyta</taxon>
        <taxon>Tracheophyta</taxon>
        <taxon>Spermatophyta</taxon>
        <taxon>Magnoliopsida</taxon>
        <taxon>eudicotyledons</taxon>
        <taxon>Gunneridae</taxon>
        <taxon>Pentapetalae</taxon>
        <taxon>rosids</taxon>
        <taxon>Vitales</taxon>
        <taxon>Vitaceae</taxon>
        <taxon>Viteae</taxon>
        <taxon>Vitis</taxon>
    </lineage>
</organism>
<dbReference type="EMBL" id="FN595234">
    <property type="protein sequence ID" value="CCB47207.1"/>
    <property type="molecule type" value="Genomic_DNA"/>
</dbReference>
<dbReference type="Proteomes" id="UP000009183">
    <property type="component" value="Chromosome 19"/>
</dbReference>
<dbReference type="HOGENOM" id="CLU_3161033_0_0_1"/>
<evidence type="ECO:0000313" key="1">
    <source>
        <dbReference type="EMBL" id="CCB47207.1"/>
    </source>
</evidence>
<dbReference type="InParanoid" id="F6H4R8"/>
<sequence>MTYMPGKISPKFPIILTSYEKYPIKYGPFLINQTPRRNKKEKNERERT</sequence>